<dbReference type="Pfam" id="PF00196">
    <property type="entry name" value="GerE"/>
    <property type="match status" value="1"/>
</dbReference>
<dbReference type="InterPro" id="IPR058245">
    <property type="entry name" value="NreC/VraR/RcsB-like_REC"/>
</dbReference>
<dbReference type="InterPro" id="IPR001789">
    <property type="entry name" value="Sig_transdc_resp-reg_receiver"/>
</dbReference>
<dbReference type="PROSITE" id="PS50043">
    <property type="entry name" value="HTH_LUXR_2"/>
    <property type="match status" value="1"/>
</dbReference>
<dbReference type="SMART" id="SM00448">
    <property type="entry name" value="REC"/>
    <property type="match status" value="1"/>
</dbReference>
<dbReference type="SUPFAM" id="SSF52172">
    <property type="entry name" value="CheY-like"/>
    <property type="match status" value="1"/>
</dbReference>
<dbReference type="PROSITE" id="PS50110">
    <property type="entry name" value="RESPONSE_REGULATORY"/>
    <property type="match status" value="1"/>
</dbReference>
<feature type="domain" description="Response regulatory" evidence="5">
    <location>
        <begin position="5"/>
        <end position="120"/>
    </location>
</feature>
<dbReference type="InterPro" id="IPR000792">
    <property type="entry name" value="Tscrpt_reg_LuxR_C"/>
</dbReference>
<comment type="caution">
    <text evidence="6">The sequence shown here is derived from an EMBL/GenBank/DDBJ whole genome shotgun (WGS) entry which is preliminary data.</text>
</comment>
<dbReference type="Proteomes" id="UP001294412">
    <property type="component" value="Unassembled WGS sequence"/>
</dbReference>
<name>A0ABU5I1S7_9HYPH</name>
<evidence type="ECO:0000256" key="1">
    <source>
        <dbReference type="ARBA" id="ARBA00022553"/>
    </source>
</evidence>
<organism evidence="6 7">
    <name type="scientific">Fulvimarina uroteuthidis</name>
    <dbReference type="NCBI Taxonomy" id="3098149"/>
    <lineage>
        <taxon>Bacteria</taxon>
        <taxon>Pseudomonadati</taxon>
        <taxon>Pseudomonadota</taxon>
        <taxon>Alphaproteobacteria</taxon>
        <taxon>Hyphomicrobiales</taxon>
        <taxon>Aurantimonadaceae</taxon>
        <taxon>Fulvimarina</taxon>
    </lineage>
</organism>
<gene>
    <name evidence="6" type="ORF">U0C82_06400</name>
</gene>
<dbReference type="CDD" id="cd06170">
    <property type="entry name" value="LuxR_C_like"/>
    <property type="match status" value="1"/>
</dbReference>
<protein>
    <submittedName>
        <fullName evidence="6">Response regulator transcription factor</fullName>
    </submittedName>
</protein>
<dbReference type="CDD" id="cd17535">
    <property type="entry name" value="REC_NarL-like"/>
    <property type="match status" value="1"/>
</dbReference>
<dbReference type="PANTHER" id="PTHR43214">
    <property type="entry name" value="TWO-COMPONENT RESPONSE REGULATOR"/>
    <property type="match status" value="1"/>
</dbReference>
<evidence type="ECO:0000256" key="3">
    <source>
        <dbReference type="PROSITE-ProRule" id="PRU00169"/>
    </source>
</evidence>
<evidence type="ECO:0000313" key="7">
    <source>
        <dbReference type="Proteomes" id="UP001294412"/>
    </source>
</evidence>
<feature type="domain" description="HTH luxR-type" evidence="4">
    <location>
        <begin position="144"/>
        <end position="209"/>
    </location>
</feature>
<sequence>MSHASIAFIDDHPILRDGLVSLFSELREYCVVGSGACAADAITVAAEKRPDILVIDLQMPGNALDAIARIRTKSPSMKIVAFTASDRTDLAIAALEAGANGYVLKGSTVAELTAAIESAMRGETFVTPALASKMIAALRLPSSREAASRHLSVREEQIVKLLLKGCTNKAIAARLDISEKTVKHYMTSLMHKLDARNRLEVVLAAQRLVGIESGRDARNPGSFN</sequence>
<dbReference type="Pfam" id="PF00072">
    <property type="entry name" value="Response_reg"/>
    <property type="match status" value="1"/>
</dbReference>
<dbReference type="InterPro" id="IPR011006">
    <property type="entry name" value="CheY-like_superfamily"/>
</dbReference>
<dbReference type="Gene3D" id="3.40.50.2300">
    <property type="match status" value="1"/>
</dbReference>
<dbReference type="InterPro" id="IPR016032">
    <property type="entry name" value="Sig_transdc_resp-reg_C-effctor"/>
</dbReference>
<dbReference type="PRINTS" id="PR00038">
    <property type="entry name" value="HTHLUXR"/>
</dbReference>
<evidence type="ECO:0000259" key="5">
    <source>
        <dbReference type="PROSITE" id="PS50110"/>
    </source>
</evidence>
<dbReference type="PANTHER" id="PTHR43214:SF43">
    <property type="entry name" value="TWO-COMPONENT RESPONSE REGULATOR"/>
    <property type="match status" value="1"/>
</dbReference>
<keyword evidence="1 3" id="KW-0597">Phosphoprotein</keyword>
<reference evidence="6 7" key="1">
    <citation type="submission" date="2023-12" db="EMBL/GenBank/DDBJ databases">
        <title>Description of Novel Strain Fulvimarina sp. 2208YS6-2-32 isolated from Uroteuthis (Photololigo) edulis.</title>
        <authorList>
            <person name="Park J.-S."/>
        </authorList>
    </citation>
    <scope>NUCLEOTIDE SEQUENCE [LARGE SCALE GENOMIC DNA]</scope>
    <source>
        <strain evidence="6 7">2208YS6-2-32</strain>
    </source>
</reference>
<keyword evidence="7" id="KW-1185">Reference proteome</keyword>
<dbReference type="SMART" id="SM00421">
    <property type="entry name" value="HTH_LUXR"/>
    <property type="match status" value="1"/>
</dbReference>
<dbReference type="PROSITE" id="PS00622">
    <property type="entry name" value="HTH_LUXR_1"/>
    <property type="match status" value="1"/>
</dbReference>
<feature type="modified residue" description="4-aspartylphosphate" evidence="3">
    <location>
        <position position="56"/>
    </location>
</feature>
<evidence type="ECO:0000256" key="2">
    <source>
        <dbReference type="ARBA" id="ARBA00023125"/>
    </source>
</evidence>
<dbReference type="EMBL" id="JAXLPB010000002">
    <property type="protein sequence ID" value="MDY8108774.1"/>
    <property type="molecule type" value="Genomic_DNA"/>
</dbReference>
<dbReference type="InterPro" id="IPR039420">
    <property type="entry name" value="WalR-like"/>
</dbReference>
<evidence type="ECO:0000259" key="4">
    <source>
        <dbReference type="PROSITE" id="PS50043"/>
    </source>
</evidence>
<evidence type="ECO:0000313" key="6">
    <source>
        <dbReference type="EMBL" id="MDY8108774.1"/>
    </source>
</evidence>
<dbReference type="SUPFAM" id="SSF46894">
    <property type="entry name" value="C-terminal effector domain of the bipartite response regulators"/>
    <property type="match status" value="1"/>
</dbReference>
<accession>A0ABU5I1S7</accession>
<dbReference type="RefSeq" id="WP_322186246.1">
    <property type="nucleotide sequence ID" value="NZ_JAXLPB010000002.1"/>
</dbReference>
<keyword evidence="2" id="KW-0238">DNA-binding</keyword>
<proteinExistence type="predicted"/>